<proteinExistence type="predicted"/>
<sequence>MIALAEFDVLGDHGHHAVGADLDEGAEGAEVHLGADGQQVAGRAADQQGAADQGRAHHQVAPGGAGLQVLGIHGSVHGCVPQALTGAAGVMPAASLMAARMR</sequence>
<feature type="region of interest" description="Disordered" evidence="1">
    <location>
        <begin position="28"/>
        <end position="59"/>
    </location>
</feature>
<dbReference type="EMBL" id="MLJW01008006">
    <property type="protein sequence ID" value="OIQ64576.1"/>
    <property type="molecule type" value="Genomic_DNA"/>
</dbReference>
<protein>
    <submittedName>
        <fullName evidence="2">Uncharacterized protein</fullName>
    </submittedName>
</protein>
<evidence type="ECO:0000256" key="1">
    <source>
        <dbReference type="SAM" id="MobiDB-lite"/>
    </source>
</evidence>
<evidence type="ECO:0000313" key="2">
    <source>
        <dbReference type="EMBL" id="OIQ64576.1"/>
    </source>
</evidence>
<dbReference type="AlphaFoldDB" id="A0A1J5P1U9"/>
<reference evidence="2" key="1">
    <citation type="submission" date="2016-10" db="EMBL/GenBank/DDBJ databases">
        <title>Sequence of Gallionella enrichment culture.</title>
        <authorList>
            <person name="Poehlein A."/>
            <person name="Muehling M."/>
            <person name="Daniel R."/>
        </authorList>
    </citation>
    <scope>NUCLEOTIDE SEQUENCE</scope>
</reference>
<name>A0A1J5P1U9_9ZZZZ</name>
<feature type="compositionally biased region" description="Low complexity" evidence="1">
    <location>
        <begin position="34"/>
        <end position="53"/>
    </location>
</feature>
<gene>
    <name evidence="2" type="ORF">GALL_538710</name>
</gene>
<comment type="caution">
    <text evidence="2">The sequence shown here is derived from an EMBL/GenBank/DDBJ whole genome shotgun (WGS) entry which is preliminary data.</text>
</comment>
<accession>A0A1J5P1U9</accession>
<organism evidence="2">
    <name type="scientific">mine drainage metagenome</name>
    <dbReference type="NCBI Taxonomy" id="410659"/>
    <lineage>
        <taxon>unclassified sequences</taxon>
        <taxon>metagenomes</taxon>
        <taxon>ecological metagenomes</taxon>
    </lineage>
</organism>